<evidence type="ECO:0000313" key="4">
    <source>
        <dbReference type="EMBL" id="ADK82889.1"/>
    </source>
</evidence>
<evidence type="ECO:0000313" key="5">
    <source>
        <dbReference type="Proteomes" id="UP000002318"/>
    </source>
</evidence>
<proteinExistence type="predicted"/>
<sequence>MSEWQKEAAIFDVDHTLLRGSTGAAFLLEAFKAGIIPLSLVFRVPIEIVKYRFGIFSFQDIGKKMLPIRGMAIEKLEHIAQGRYRQLIQARLFSQALQRIEEERNKGRIIILASSSLDMLIAPIVEATKADHFVATRLQADESGLCTGDFIEGPAFGKGKLHKVDRLLRELEIPVGICSFYSDSMYDLPLLDKVKEPQVVNPDRALRRVARKRSWRIHRFRV</sequence>
<gene>
    <name evidence="4" type="ordered locus">Spirs_3803</name>
</gene>
<keyword evidence="2 4" id="KW-0378">Hydrolase</keyword>
<evidence type="ECO:0000256" key="3">
    <source>
        <dbReference type="ARBA" id="ARBA00022842"/>
    </source>
</evidence>
<dbReference type="Pfam" id="PF12710">
    <property type="entry name" value="HAD"/>
    <property type="match status" value="1"/>
</dbReference>
<keyword evidence="3" id="KW-0460">Magnesium</keyword>
<reference evidence="4 5" key="1">
    <citation type="journal article" date="2010" name="Stand. Genomic Sci.">
        <title>Complete genome sequence of Spirochaeta smaragdinae type strain (SEBR 4228).</title>
        <authorList>
            <person name="Mavromatis K."/>
            <person name="Yasawong M."/>
            <person name="Chertkov O."/>
            <person name="Lapidus A."/>
            <person name="Lucas S."/>
            <person name="Nolan M."/>
            <person name="Del Rio T.G."/>
            <person name="Tice H."/>
            <person name="Cheng J.F."/>
            <person name="Pitluck S."/>
            <person name="Liolios K."/>
            <person name="Ivanova N."/>
            <person name="Tapia R."/>
            <person name="Han C."/>
            <person name="Bruce D."/>
            <person name="Goodwin L."/>
            <person name="Pati A."/>
            <person name="Chen A."/>
            <person name="Palaniappan K."/>
            <person name="Land M."/>
            <person name="Hauser L."/>
            <person name="Chang Y.J."/>
            <person name="Jeffries C.D."/>
            <person name="Detter J.C."/>
            <person name="Rohde M."/>
            <person name="Brambilla E."/>
            <person name="Spring S."/>
            <person name="Goker M."/>
            <person name="Sikorski J."/>
            <person name="Woyke T."/>
            <person name="Bristow J."/>
            <person name="Eisen J.A."/>
            <person name="Markowitz V."/>
            <person name="Hugenholtz P."/>
            <person name="Klenk H.P."/>
            <person name="Kyrpides N.C."/>
        </authorList>
    </citation>
    <scope>NUCLEOTIDE SEQUENCE [LARGE SCALE GENOMIC DNA]</scope>
    <source>
        <strain evidence="5">DSM 11293 / JCM 15392 / SEBR 4228</strain>
    </source>
</reference>
<keyword evidence="1" id="KW-0479">Metal-binding</keyword>
<dbReference type="NCBIfam" id="TIGR01488">
    <property type="entry name" value="HAD-SF-IB"/>
    <property type="match status" value="1"/>
</dbReference>
<dbReference type="STRING" id="573413.Spirs_3803"/>
<dbReference type="Gene3D" id="1.20.1440.100">
    <property type="entry name" value="SG protein - dephosphorylation function"/>
    <property type="match status" value="1"/>
</dbReference>
<dbReference type="AlphaFoldDB" id="E1R834"/>
<dbReference type="GO" id="GO:0046872">
    <property type="term" value="F:metal ion binding"/>
    <property type="evidence" value="ECO:0007669"/>
    <property type="project" value="UniProtKB-KW"/>
</dbReference>
<dbReference type="PANTHER" id="PTHR43344">
    <property type="entry name" value="PHOSPHOSERINE PHOSPHATASE"/>
    <property type="match status" value="1"/>
</dbReference>
<dbReference type="OrthoDB" id="368666at2"/>
<keyword evidence="5" id="KW-1185">Reference proteome</keyword>
<name>E1R834_SEDSS</name>
<dbReference type="InterPro" id="IPR050582">
    <property type="entry name" value="HAD-like_SerB"/>
</dbReference>
<dbReference type="GO" id="GO:0016787">
    <property type="term" value="F:hydrolase activity"/>
    <property type="evidence" value="ECO:0007669"/>
    <property type="project" value="UniProtKB-KW"/>
</dbReference>
<dbReference type="Gene3D" id="3.40.50.1000">
    <property type="entry name" value="HAD superfamily/HAD-like"/>
    <property type="match status" value="1"/>
</dbReference>
<dbReference type="HOGENOM" id="CLU_052657_1_0_12"/>
<dbReference type="EMBL" id="CP002116">
    <property type="protein sequence ID" value="ADK82889.1"/>
    <property type="molecule type" value="Genomic_DNA"/>
</dbReference>
<organism evidence="4 5">
    <name type="scientific">Sediminispirochaeta smaragdinae (strain DSM 11293 / JCM 15392 / SEBR 4228)</name>
    <name type="common">Spirochaeta smaragdinae</name>
    <dbReference type="NCBI Taxonomy" id="573413"/>
    <lineage>
        <taxon>Bacteria</taxon>
        <taxon>Pseudomonadati</taxon>
        <taxon>Spirochaetota</taxon>
        <taxon>Spirochaetia</taxon>
        <taxon>Spirochaetales</taxon>
        <taxon>Spirochaetaceae</taxon>
        <taxon>Sediminispirochaeta</taxon>
    </lineage>
</organism>
<dbReference type="InterPro" id="IPR023214">
    <property type="entry name" value="HAD_sf"/>
</dbReference>
<evidence type="ECO:0000256" key="2">
    <source>
        <dbReference type="ARBA" id="ARBA00022801"/>
    </source>
</evidence>
<dbReference type="Proteomes" id="UP000002318">
    <property type="component" value="Chromosome"/>
</dbReference>
<dbReference type="KEGG" id="ssm:Spirs_3803"/>
<dbReference type="PANTHER" id="PTHR43344:SF13">
    <property type="entry name" value="PHOSPHATASE RV3661-RELATED"/>
    <property type="match status" value="1"/>
</dbReference>
<evidence type="ECO:0000256" key="1">
    <source>
        <dbReference type="ARBA" id="ARBA00022723"/>
    </source>
</evidence>
<dbReference type="SUPFAM" id="SSF56784">
    <property type="entry name" value="HAD-like"/>
    <property type="match status" value="1"/>
</dbReference>
<dbReference type="eggNOG" id="COG0560">
    <property type="taxonomic scope" value="Bacteria"/>
</dbReference>
<dbReference type="InterPro" id="IPR006385">
    <property type="entry name" value="HAD_hydro_SerB1"/>
</dbReference>
<dbReference type="NCBIfam" id="TIGR01490">
    <property type="entry name" value="HAD-SF-IB-hyp1"/>
    <property type="match status" value="1"/>
</dbReference>
<dbReference type="RefSeq" id="WP_013256348.1">
    <property type="nucleotide sequence ID" value="NC_014364.1"/>
</dbReference>
<dbReference type="InterPro" id="IPR036412">
    <property type="entry name" value="HAD-like_sf"/>
</dbReference>
<accession>E1R834</accession>
<protein>
    <submittedName>
        <fullName evidence="4">HAD-superfamily subfamily IB hydrolase, TIGR01490</fullName>
    </submittedName>
</protein>